<evidence type="ECO:0000313" key="9">
    <source>
        <dbReference type="Proteomes" id="UP000297891"/>
    </source>
</evidence>
<dbReference type="EMBL" id="RQFP01000001">
    <property type="protein sequence ID" value="TGK95799.1"/>
    <property type="molecule type" value="Genomic_DNA"/>
</dbReference>
<keyword evidence="4" id="KW-0067">ATP-binding</keyword>
<comment type="caution">
    <text evidence="8">The sequence shown here is derived from an EMBL/GenBank/DDBJ whole genome shotgun (WGS) entry which is preliminary data.</text>
</comment>
<keyword evidence="9" id="KW-1185">Reference proteome</keyword>
<evidence type="ECO:0000313" key="8">
    <source>
        <dbReference type="EMBL" id="TGK95799.1"/>
    </source>
</evidence>
<dbReference type="InterPro" id="IPR025110">
    <property type="entry name" value="AMP-bd_C"/>
</dbReference>
<dbReference type="PANTHER" id="PTHR42921">
    <property type="entry name" value="ACETOACETYL-COA SYNTHETASE"/>
    <property type="match status" value="1"/>
</dbReference>
<dbReference type="GO" id="GO:0005524">
    <property type="term" value="F:ATP binding"/>
    <property type="evidence" value="ECO:0007669"/>
    <property type="project" value="UniProtKB-KW"/>
</dbReference>
<sequence>MATQNKLWTPQTKDTNLSRFLGHLESKFTKSFSDYVSLHEFSVVEYQSFWKEWLSYSGFKLHSEPERTLDRGTHFSKTHWFPGALYNFAENLLEVGNPDNFALVFYSEDGQIQRLKYSELKAEVLKLQKHLISLGVKKGDRVVGLVPNAPIATIGMLATTSLGAIWSSASPDFGVRGILDRFEQIQPKVLISVESYLFKGKKISITDKLEEVSNQLKNAEKSEFKQTLIYDFVEPIKDFGNIQFPFRYNEIPLPDPSDNLSYTSIRFSDPVYIMFSSGTTGLPKCIVQGGGVLLNHTKELALHCNLSKGDRFFYYTTCGWMMWNWSQSALALGVTLYQFDGNPFHPSWETLWSMAEKESIQVFGTSAKYLSVLEEEKVQVKSKYPLSDLKVILSTGSPLPNSGFRYVYENIKTDVQLSSISGGTDLNGCFALGNPNLPVFEGQIQCKGLGMDVQVFNDMGKSVKNEKGELVCPTPFPSMPLFFWNDDSGSKYKSAYFETYDNIWCHGDFASITLEDGLVIYGRSDATLNPGGVRIGTADIYSVVSTIPEIKDSVIIGQEYKDDVRVVLFVVTADGITLDESLIKKIKEKIKTETSPRHVPSLVLSVPEIPYTVNGKKVEIAVKQTVAGLEVKNKNALANPNSLDFFKNRKELSE</sequence>
<evidence type="ECO:0000256" key="3">
    <source>
        <dbReference type="ARBA" id="ARBA00022741"/>
    </source>
</evidence>
<dbReference type="PANTHER" id="PTHR42921:SF1">
    <property type="entry name" value="ACETOACETYL-COA SYNTHETASE"/>
    <property type="match status" value="1"/>
</dbReference>
<evidence type="ECO:0000256" key="4">
    <source>
        <dbReference type="ARBA" id="ARBA00022840"/>
    </source>
</evidence>
<comment type="similarity">
    <text evidence="1">Belongs to the ATP-dependent AMP-binding enzyme family.</text>
</comment>
<dbReference type="Proteomes" id="UP000297891">
    <property type="component" value="Unassembled WGS sequence"/>
</dbReference>
<accession>A0A2M9Y711</accession>
<keyword evidence="3" id="KW-0547">Nucleotide-binding</keyword>
<evidence type="ECO:0000256" key="1">
    <source>
        <dbReference type="ARBA" id="ARBA00006432"/>
    </source>
</evidence>
<evidence type="ECO:0000259" key="5">
    <source>
        <dbReference type="Pfam" id="PF00501"/>
    </source>
</evidence>
<feature type="domain" description="Acetyl-coenzyme A synthetase N-terminal" evidence="7">
    <location>
        <begin position="35"/>
        <end position="91"/>
    </location>
</feature>
<keyword evidence="2 8" id="KW-0436">Ligase</keyword>
<dbReference type="InterPro" id="IPR020845">
    <property type="entry name" value="AMP-binding_CS"/>
</dbReference>
<dbReference type="AlphaFoldDB" id="A0A2M9Y711"/>
<dbReference type="Pfam" id="PF16177">
    <property type="entry name" value="ACAS_N"/>
    <property type="match status" value="1"/>
</dbReference>
<evidence type="ECO:0000259" key="7">
    <source>
        <dbReference type="Pfam" id="PF16177"/>
    </source>
</evidence>
<dbReference type="InterPro" id="IPR045851">
    <property type="entry name" value="AMP-bd_C_sf"/>
</dbReference>
<dbReference type="SUPFAM" id="SSF56801">
    <property type="entry name" value="Acetyl-CoA synthetase-like"/>
    <property type="match status" value="1"/>
</dbReference>
<dbReference type="InterPro" id="IPR005914">
    <property type="entry name" value="Acac_CoA_synth"/>
</dbReference>
<dbReference type="NCBIfam" id="TIGR01217">
    <property type="entry name" value="ac_ac_CoA_syn"/>
    <property type="match status" value="1"/>
</dbReference>
<dbReference type="EC" id="6.2.1.16" evidence="8"/>
<dbReference type="GO" id="GO:0030729">
    <property type="term" value="F:acetoacetate-CoA ligase activity"/>
    <property type="evidence" value="ECO:0007669"/>
    <property type="project" value="UniProtKB-EC"/>
</dbReference>
<dbReference type="InterPro" id="IPR042099">
    <property type="entry name" value="ANL_N_sf"/>
</dbReference>
<reference evidence="8" key="1">
    <citation type="journal article" date="2019" name="PLoS Negl. Trop. Dis.">
        <title>Revisiting the worldwide diversity of Leptospira species in the environment.</title>
        <authorList>
            <person name="Vincent A.T."/>
            <person name="Schiettekatte O."/>
            <person name="Bourhy P."/>
            <person name="Veyrier F.J."/>
            <person name="Picardeau M."/>
        </authorList>
    </citation>
    <scope>NUCLEOTIDE SEQUENCE [LARGE SCALE GENOMIC DNA]</scope>
    <source>
        <strain evidence="8">201800277</strain>
    </source>
</reference>
<name>A0A2M9Y711_9LEPT</name>
<dbReference type="NCBIfam" id="NF002937">
    <property type="entry name" value="PRK03584.1"/>
    <property type="match status" value="1"/>
</dbReference>
<dbReference type="PROSITE" id="PS00455">
    <property type="entry name" value="AMP_BINDING"/>
    <property type="match status" value="1"/>
</dbReference>
<dbReference type="Gene3D" id="3.40.50.12780">
    <property type="entry name" value="N-terminal domain of ligase-like"/>
    <property type="match status" value="1"/>
</dbReference>
<proteinExistence type="inferred from homology"/>
<protein>
    <submittedName>
        <fullName evidence="8">Acetoacetate--CoA ligase</fullName>
        <ecNumber evidence="8">6.2.1.16</ecNumber>
    </submittedName>
</protein>
<evidence type="ECO:0000256" key="2">
    <source>
        <dbReference type="ARBA" id="ARBA00022598"/>
    </source>
</evidence>
<dbReference type="InterPro" id="IPR032387">
    <property type="entry name" value="ACAS_N"/>
</dbReference>
<evidence type="ECO:0000259" key="6">
    <source>
        <dbReference type="Pfam" id="PF13193"/>
    </source>
</evidence>
<dbReference type="RefSeq" id="WP_100789237.1">
    <property type="nucleotide sequence ID" value="NZ_NPDQ01000001.1"/>
</dbReference>
<dbReference type="Pfam" id="PF00501">
    <property type="entry name" value="AMP-binding"/>
    <property type="match status" value="1"/>
</dbReference>
<gene>
    <name evidence="8" type="ORF">EHQ30_03980</name>
</gene>
<dbReference type="OrthoDB" id="9778383at2"/>
<feature type="domain" description="AMP-dependent synthetase/ligase" evidence="5">
    <location>
        <begin position="97"/>
        <end position="473"/>
    </location>
</feature>
<dbReference type="InterPro" id="IPR000873">
    <property type="entry name" value="AMP-dep_synth/lig_dom"/>
</dbReference>
<dbReference type="Pfam" id="PF13193">
    <property type="entry name" value="AMP-binding_C"/>
    <property type="match status" value="1"/>
</dbReference>
<organism evidence="8 9">
    <name type="scientific">Leptospira brenneri</name>
    <dbReference type="NCBI Taxonomy" id="2023182"/>
    <lineage>
        <taxon>Bacteria</taxon>
        <taxon>Pseudomonadati</taxon>
        <taxon>Spirochaetota</taxon>
        <taxon>Spirochaetia</taxon>
        <taxon>Leptospirales</taxon>
        <taxon>Leptospiraceae</taxon>
        <taxon>Leptospira</taxon>
    </lineage>
</organism>
<dbReference type="Gene3D" id="3.30.300.30">
    <property type="match status" value="1"/>
</dbReference>
<feature type="domain" description="AMP-binding enzyme C-terminal" evidence="6">
    <location>
        <begin position="542"/>
        <end position="616"/>
    </location>
</feature>
<dbReference type="GO" id="GO:0006629">
    <property type="term" value="P:lipid metabolic process"/>
    <property type="evidence" value="ECO:0007669"/>
    <property type="project" value="InterPro"/>
</dbReference>